<sequence>MLSREVLAPLDGLDIAVCLMHEAGRRADLQGLLCRLPHGGPDFCLVGAALADLETKSSYAVRLADQALAPHTCLSSVVSGPLLGDWPRLGACLLASRLHTRVGDVQGAAAMLRQALRASPCAVLAQALVKLLVGQQQLAEAAIEAQMMCRARPEDARGYAMLADVIAGCSDGAEKALQVYRTAMKLDPTCEATATGAARLSLTLGRPEAAISILRTHFARRTPTAEALVLLGESLLAQALRSPGAGAGVSLPPRGAAFCDQAIQAFHQALSHTPGHPAALDGLRHASQISAGAQPDTDGQLDDAGGSNPGGSGLGAIRPAGRESLSETLGLLHTFEWEVGEDLPDLSPSASDPPGDDVDTSVASSSPAQPTSPEGAASQPSPGPVTPGLPTTPQVLAAPLPNSPMPGTTTTPAPADIITGGEDGVVPEEADVGMDDVEMDGPDDGEAAAEPGGEPAPRADDDDSVTDQRAVDFRAAMAAMLMGLCMYARVSATLCPMNTISKKLQANVETSLATTARRDRERQCAELENTVSFQQHLIDRQSQDNNALRARLAAAVDDSCAIGAHEAELAAAQGTVAAQEAALLAVQAHVDRLEGELRRVRTGQNLVDGTPGDTASHPGEQETERLRMQAEDTTSSLVALHEQHVYLTQVTAHTQHLYFTTASTLAHIVNKLADDCTLLYAVLLRLVPPTPLSTSACVAPADPAVAQSIDEVLQAAGVPLPSTASDQLVDITTGFCPFRLIQPVLSHVPIHHHHHHHHGHRRPATPPPHHAPPPAFAARSQPNSAAHAHDRGFDPRRPRKFGRWQRGRVDVDRFLTIPAAVSPGYHGVSPIPEDGASFSSSQTAAAAPGLAIMAGQAAEGLVLSGGGGFRLPPLQLGGAAVREPEVPLYPIPTPPATQSPPQCRPRPSRRASLPAVSTSPQLPTTTSSPAGPNSCRSTELSCYSRSITALLPTVHLWVDGDSGAVWKRGTRVKCHTKIPAAPAE</sequence>
<keyword evidence="1" id="KW-0945">Host-virus interaction</keyword>
<evidence type="ECO:0000256" key="2">
    <source>
        <dbReference type="SAM" id="MobiDB-lite"/>
    </source>
</evidence>
<name>A0ABQ8U8V5_9EUKA</name>
<gene>
    <name evidence="3" type="ORF">PAPYR_10397</name>
</gene>
<feature type="compositionally biased region" description="Basic and acidic residues" evidence="2">
    <location>
        <begin position="787"/>
        <end position="796"/>
    </location>
</feature>
<feature type="region of interest" description="Disordered" evidence="2">
    <location>
        <begin position="291"/>
        <end position="319"/>
    </location>
</feature>
<comment type="caution">
    <text evidence="3">The sequence shown here is derived from an EMBL/GenBank/DDBJ whole genome shotgun (WGS) entry which is preliminary data.</text>
</comment>
<feature type="compositionally biased region" description="Pro residues" evidence="2">
    <location>
        <begin position="764"/>
        <end position="775"/>
    </location>
</feature>
<protein>
    <submittedName>
        <fullName evidence="3">Uncharacterized protein</fullName>
    </submittedName>
</protein>
<feature type="compositionally biased region" description="Pro residues" evidence="2">
    <location>
        <begin position="887"/>
        <end position="904"/>
    </location>
</feature>
<feature type="region of interest" description="Disordered" evidence="2">
    <location>
        <begin position="342"/>
        <end position="466"/>
    </location>
</feature>
<reference evidence="3" key="1">
    <citation type="journal article" date="2022" name="bioRxiv">
        <title>Genomics of Preaxostyla Flagellates Illuminates Evolutionary Transitions and the Path Towards Mitochondrial Loss.</title>
        <authorList>
            <person name="Novak L.V.F."/>
            <person name="Treitli S.C."/>
            <person name="Pyrih J."/>
            <person name="Halakuc P."/>
            <person name="Pipaliya S.V."/>
            <person name="Vacek V."/>
            <person name="Brzon O."/>
            <person name="Soukal P."/>
            <person name="Eme L."/>
            <person name="Dacks J.B."/>
            <person name="Karnkowska A."/>
            <person name="Elias M."/>
            <person name="Hampl V."/>
        </authorList>
    </citation>
    <scope>NUCLEOTIDE SEQUENCE</scope>
    <source>
        <strain evidence="3">RCP-MX</strain>
    </source>
</reference>
<evidence type="ECO:0000313" key="3">
    <source>
        <dbReference type="EMBL" id="KAJ4454792.1"/>
    </source>
</evidence>
<evidence type="ECO:0000313" key="4">
    <source>
        <dbReference type="Proteomes" id="UP001141327"/>
    </source>
</evidence>
<dbReference type="PANTHER" id="PTHR13037:SF24">
    <property type="entry name" value="POLYCOMB PROTEIN PCL-RELATED"/>
    <property type="match status" value="1"/>
</dbReference>
<organism evidence="3 4">
    <name type="scientific">Paratrimastix pyriformis</name>
    <dbReference type="NCBI Taxonomy" id="342808"/>
    <lineage>
        <taxon>Eukaryota</taxon>
        <taxon>Metamonada</taxon>
        <taxon>Preaxostyla</taxon>
        <taxon>Paratrimastigidae</taxon>
        <taxon>Paratrimastix</taxon>
    </lineage>
</organism>
<accession>A0ABQ8U8V5</accession>
<feature type="compositionally biased region" description="Low complexity" evidence="2">
    <location>
        <begin position="407"/>
        <end position="420"/>
    </location>
</feature>
<proteinExistence type="predicted"/>
<feature type="compositionally biased region" description="Basic residues" evidence="2">
    <location>
        <begin position="750"/>
        <end position="763"/>
    </location>
</feature>
<feature type="compositionally biased region" description="Polar residues" evidence="2">
    <location>
        <begin position="361"/>
        <end position="372"/>
    </location>
</feature>
<dbReference type="EMBL" id="JAPMOS010000133">
    <property type="protein sequence ID" value="KAJ4454792.1"/>
    <property type="molecule type" value="Genomic_DNA"/>
</dbReference>
<dbReference type="SUPFAM" id="SSF48452">
    <property type="entry name" value="TPR-like"/>
    <property type="match status" value="1"/>
</dbReference>
<dbReference type="PANTHER" id="PTHR13037">
    <property type="entry name" value="FORMIN"/>
    <property type="match status" value="1"/>
</dbReference>
<feature type="region of interest" description="Disordered" evidence="2">
    <location>
        <begin position="887"/>
        <end position="935"/>
    </location>
</feature>
<feature type="compositionally biased region" description="Acidic residues" evidence="2">
    <location>
        <begin position="425"/>
        <end position="447"/>
    </location>
</feature>
<keyword evidence="4" id="KW-1185">Reference proteome</keyword>
<evidence type="ECO:0000256" key="1">
    <source>
        <dbReference type="ARBA" id="ARBA00022581"/>
    </source>
</evidence>
<feature type="region of interest" description="Disordered" evidence="2">
    <location>
        <begin position="750"/>
        <end position="801"/>
    </location>
</feature>
<dbReference type="InterPro" id="IPR011990">
    <property type="entry name" value="TPR-like_helical_dom_sf"/>
</dbReference>
<feature type="compositionally biased region" description="Low complexity" evidence="2">
    <location>
        <begin position="910"/>
        <end position="929"/>
    </location>
</feature>
<dbReference type="Proteomes" id="UP001141327">
    <property type="component" value="Unassembled WGS sequence"/>
</dbReference>
<dbReference type="Gene3D" id="1.25.40.10">
    <property type="entry name" value="Tetratricopeptide repeat domain"/>
    <property type="match status" value="1"/>
</dbReference>